<dbReference type="Proteomes" id="UP000182190">
    <property type="component" value="Unassembled WGS sequence"/>
</dbReference>
<evidence type="ECO:0000313" key="2">
    <source>
        <dbReference type="Proteomes" id="UP000182190"/>
    </source>
</evidence>
<sequence>MAFFWFARFSLTTYQSTPFLWECQPLFQKKFFAPQPELQQKTETHLGNHDSV</sequence>
<comment type="caution">
    <text evidence="1">The sequence shown here is derived from an EMBL/GenBank/DDBJ whole genome shotgun (WGS) entry which is preliminary data.</text>
</comment>
<protein>
    <submittedName>
        <fullName evidence="1">Uncharacterized protein</fullName>
    </submittedName>
</protein>
<gene>
    <name evidence="1" type="ORF">PL9631_600016</name>
</gene>
<proteinExistence type="predicted"/>
<accession>A0A7Z9BSF6</accession>
<name>A0A7Z9BSF6_9CYAN</name>
<organism evidence="1 2">
    <name type="scientific">Planktothrix paucivesiculata PCC 9631</name>
    <dbReference type="NCBI Taxonomy" id="671071"/>
    <lineage>
        <taxon>Bacteria</taxon>
        <taxon>Bacillati</taxon>
        <taxon>Cyanobacteriota</taxon>
        <taxon>Cyanophyceae</taxon>
        <taxon>Oscillatoriophycideae</taxon>
        <taxon>Oscillatoriales</taxon>
        <taxon>Microcoleaceae</taxon>
        <taxon>Planktothrix</taxon>
    </lineage>
</organism>
<dbReference type="AlphaFoldDB" id="A0A7Z9BSF6"/>
<evidence type="ECO:0000313" key="1">
    <source>
        <dbReference type="EMBL" id="VXD21901.1"/>
    </source>
</evidence>
<dbReference type="EMBL" id="CZCS02000202">
    <property type="protein sequence ID" value="VXD21901.1"/>
    <property type="molecule type" value="Genomic_DNA"/>
</dbReference>
<keyword evidence="2" id="KW-1185">Reference proteome</keyword>
<reference evidence="1" key="1">
    <citation type="submission" date="2019-10" db="EMBL/GenBank/DDBJ databases">
        <authorList>
            <consortium name="Genoscope - CEA"/>
            <person name="William W."/>
        </authorList>
    </citation>
    <scope>NUCLEOTIDE SEQUENCE [LARGE SCALE GENOMIC DNA]</scope>
    <source>
        <strain evidence="1">BBR_PRJEB10994</strain>
    </source>
</reference>